<evidence type="ECO:0000313" key="1">
    <source>
        <dbReference type="EMBL" id="MBD1366970.1"/>
    </source>
</evidence>
<reference evidence="1 2" key="1">
    <citation type="submission" date="2020-09" db="EMBL/GenBank/DDBJ databases">
        <title>Novel species of Mucilaginibacter isolated from a glacier on the Tibetan Plateau.</title>
        <authorList>
            <person name="Liu Q."/>
            <person name="Xin Y.-H."/>
        </authorList>
    </citation>
    <scope>NUCLEOTIDE SEQUENCE [LARGE SCALE GENOMIC DNA]</scope>
    <source>
        <strain evidence="1 2">ZT4R22</strain>
    </source>
</reference>
<keyword evidence="2" id="KW-1185">Reference proteome</keyword>
<dbReference type="Gene3D" id="2.180.10.10">
    <property type="entry name" value="RHS repeat-associated core"/>
    <property type="match status" value="1"/>
</dbReference>
<dbReference type="Proteomes" id="UP000606600">
    <property type="component" value="Unassembled WGS sequence"/>
</dbReference>
<comment type="caution">
    <text evidence="1">The sequence shown here is derived from an EMBL/GenBank/DDBJ whole genome shotgun (WGS) entry which is preliminary data.</text>
</comment>
<sequence length="220" mass="25726">MLSLAGFAQTNKQQQSTELLTEPFEVLKGRVKQVIETRVSLRGSPLLMLHHDTIVFDKKGHQVELRARPAGRFLYTYQSIDTDMEIVLIHPSGNWKRIYRRASNGLIVETVDYLKNEISEQHIYTYDSLGRVTERKTFIKKNGTSYSTRYYYNNRGCLKEERNSSVGKKDNLILEKTLEKTEYQYLSFDKKGNWTTQTKTNHHLNNTDSPDTVTRKITYY</sequence>
<name>A0ABR7WXE4_9SPHI</name>
<accession>A0ABR7WXE4</accession>
<organism evidence="1 2">
    <name type="scientific">Mucilaginibacter pankratovii</name>
    <dbReference type="NCBI Taxonomy" id="2772110"/>
    <lineage>
        <taxon>Bacteria</taxon>
        <taxon>Pseudomonadati</taxon>
        <taxon>Bacteroidota</taxon>
        <taxon>Sphingobacteriia</taxon>
        <taxon>Sphingobacteriales</taxon>
        <taxon>Sphingobacteriaceae</taxon>
        <taxon>Mucilaginibacter</taxon>
    </lineage>
</organism>
<dbReference type="EMBL" id="JACWMY010000015">
    <property type="protein sequence ID" value="MBD1366970.1"/>
    <property type="molecule type" value="Genomic_DNA"/>
</dbReference>
<evidence type="ECO:0000313" key="2">
    <source>
        <dbReference type="Proteomes" id="UP000606600"/>
    </source>
</evidence>
<protein>
    <recommendedName>
        <fullName evidence="3">YD repeat-containing protein</fullName>
    </recommendedName>
</protein>
<evidence type="ECO:0008006" key="3">
    <source>
        <dbReference type="Google" id="ProtNLM"/>
    </source>
</evidence>
<gene>
    <name evidence="1" type="ORF">IDJ77_24380</name>
</gene>
<proteinExistence type="predicted"/>
<dbReference type="RefSeq" id="WP_191191601.1">
    <property type="nucleotide sequence ID" value="NZ_JACWMY010000015.1"/>
</dbReference>